<dbReference type="Proteomes" id="UP000683139">
    <property type="component" value="Unassembled WGS sequence"/>
</dbReference>
<sequence length="75" mass="7806">MTKRKLDQPLVVAGLIGAMGVQVAICILIGYWLGTYVSDWTGSKGWIVGGVLTGLAFGIGSAILVVLKVLEGSDE</sequence>
<accession>A0A919YXJ8</accession>
<keyword evidence="1" id="KW-0472">Membrane</keyword>
<name>A0A919YXJ8_9BACL</name>
<evidence type="ECO:0000313" key="3">
    <source>
        <dbReference type="Proteomes" id="UP000683139"/>
    </source>
</evidence>
<evidence type="ECO:0008006" key="4">
    <source>
        <dbReference type="Google" id="ProtNLM"/>
    </source>
</evidence>
<feature type="transmembrane region" description="Helical" evidence="1">
    <location>
        <begin position="46"/>
        <end position="70"/>
    </location>
</feature>
<keyword evidence="1" id="KW-0812">Transmembrane</keyword>
<proteinExistence type="predicted"/>
<gene>
    <name evidence="2" type="ORF">J40TS1_46880</name>
</gene>
<dbReference type="EMBL" id="BOSE01000012">
    <property type="protein sequence ID" value="GIP19046.1"/>
    <property type="molecule type" value="Genomic_DNA"/>
</dbReference>
<dbReference type="AlphaFoldDB" id="A0A919YXJ8"/>
<reference evidence="2" key="1">
    <citation type="submission" date="2021-03" db="EMBL/GenBank/DDBJ databases">
        <title>Antimicrobial resistance genes in bacteria isolated from Japanese honey, and their potential for conferring macrolide and lincosamide resistance in the American foulbrood pathogen Paenibacillus larvae.</title>
        <authorList>
            <person name="Okamoto M."/>
            <person name="Kumagai M."/>
            <person name="Kanamori H."/>
            <person name="Takamatsu D."/>
        </authorList>
    </citation>
    <scope>NUCLEOTIDE SEQUENCE</scope>
    <source>
        <strain evidence="2">J40TS1</strain>
    </source>
</reference>
<protein>
    <recommendedName>
        <fullName evidence="4">AtpZ/AtpI family protein</fullName>
    </recommendedName>
</protein>
<comment type="caution">
    <text evidence="2">The sequence shown here is derived from an EMBL/GenBank/DDBJ whole genome shotgun (WGS) entry which is preliminary data.</text>
</comment>
<evidence type="ECO:0000256" key="1">
    <source>
        <dbReference type="SAM" id="Phobius"/>
    </source>
</evidence>
<evidence type="ECO:0000313" key="2">
    <source>
        <dbReference type="EMBL" id="GIP19046.1"/>
    </source>
</evidence>
<organism evidence="2 3">
    <name type="scientific">Paenibacillus montaniterrae</name>
    <dbReference type="NCBI Taxonomy" id="429341"/>
    <lineage>
        <taxon>Bacteria</taxon>
        <taxon>Bacillati</taxon>
        <taxon>Bacillota</taxon>
        <taxon>Bacilli</taxon>
        <taxon>Bacillales</taxon>
        <taxon>Paenibacillaceae</taxon>
        <taxon>Paenibacillus</taxon>
    </lineage>
</organism>
<keyword evidence="1" id="KW-1133">Transmembrane helix</keyword>
<feature type="transmembrane region" description="Helical" evidence="1">
    <location>
        <begin position="12"/>
        <end position="34"/>
    </location>
</feature>
<keyword evidence="3" id="KW-1185">Reference proteome</keyword>
<dbReference type="RefSeq" id="WP_213519706.1">
    <property type="nucleotide sequence ID" value="NZ_BOSE01000012.1"/>
</dbReference>